<dbReference type="EMBL" id="RXIC02000023">
    <property type="protein sequence ID" value="KAB1213265.1"/>
    <property type="molecule type" value="Genomic_DNA"/>
</dbReference>
<dbReference type="OrthoDB" id="1559178at2759"/>
<evidence type="ECO:0000313" key="1">
    <source>
        <dbReference type="EMBL" id="KAB1213265.1"/>
    </source>
</evidence>
<dbReference type="AlphaFoldDB" id="A0A6A1VL12"/>
<proteinExistence type="predicted"/>
<name>A0A6A1VL12_9ROSI</name>
<reference evidence="1 2" key="1">
    <citation type="journal article" date="2019" name="Plant Biotechnol. J.">
        <title>The red bayberry genome and genetic basis of sex determination.</title>
        <authorList>
            <person name="Jia H.M."/>
            <person name="Jia H.J."/>
            <person name="Cai Q.L."/>
            <person name="Wang Y."/>
            <person name="Zhao H.B."/>
            <person name="Yang W.F."/>
            <person name="Wang G.Y."/>
            <person name="Li Y.H."/>
            <person name="Zhan D.L."/>
            <person name="Shen Y.T."/>
            <person name="Niu Q.F."/>
            <person name="Chang L."/>
            <person name="Qiu J."/>
            <person name="Zhao L."/>
            <person name="Xie H.B."/>
            <person name="Fu W.Y."/>
            <person name="Jin J."/>
            <person name="Li X.W."/>
            <person name="Jiao Y."/>
            <person name="Zhou C.C."/>
            <person name="Tu T."/>
            <person name="Chai C.Y."/>
            <person name="Gao J.L."/>
            <person name="Fan L.J."/>
            <person name="van de Weg E."/>
            <person name="Wang J.Y."/>
            <person name="Gao Z.S."/>
        </authorList>
    </citation>
    <scope>NUCLEOTIDE SEQUENCE [LARGE SCALE GENOMIC DNA]</scope>
    <source>
        <tissue evidence="1">Leaves</tissue>
    </source>
</reference>
<organism evidence="1 2">
    <name type="scientific">Morella rubra</name>
    <name type="common">Chinese bayberry</name>
    <dbReference type="NCBI Taxonomy" id="262757"/>
    <lineage>
        <taxon>Eukaryota</taxon>
        <taxon>Viridiplantae</taxon>
        <taxon>Streptophyta</taxon>
        <taxon>Embryophyta</taxon>
        <taxon>Tracheophyta</taxon>
        <taxon>Spermatophyta</taxon>
        <taxon>Magnoliopsida</taxon>
        <taxon>eudicotyledons</taxon>
        <taxon>Gunneridae</taxon>
        <taxon>Pentapetalae</taxon>
        <taxon>rosids</taxon>
        <taxon>fabids</taxon>
        <taxon>Fagales</taxon>
        <taxon>Myricaceae</taxon>
        <taxon>Morella</taxon>
    </lineage>
</organism>
<protein>
    <submittedName>
        <fullName evidence="1">Uncharacterized protein</fullName>
    </submittedName>
</protein>
<comment type="caution">
    <text evidence="1">The sequence shown here is derived from an EMBL/GenBank/DDBJ whole genome shotgun (WGS) entry which is preliminary data.</text>
</comment>
<evidence type="ECO:0000313" key="2">
    <source>
        <dbReference type="Proteomes" id="UP000516437"/>
    </source>
</evidence>
<accession>A0A6A1VL12</accession>
<gene>
    <name evidence="1" type="ORF">CJ030_MR5G009640</name>
</gene>
<keyword evidence="2" id="KW-1185">Reference proteome</keyword>
<dbReference type="Proteomes" id="UP000516437">
    <property type="component" value="Chromosome 5"/>
</dbReference>
<sequence length="88" mass="9730">MLYMARGGIVDFPLYIFMSLRAKVKISGTTALLYSLLLTQFLHDVGCMDSPDEEGKTPIGSICRTTLSRSEAQIRRQQQPQGPTPGEP</sequence>